<gene>
    <name evidence="2" type="ORF">H4219_004885</name>
</gene>
<organism evidence="2 3">
    <name type="scientific">Mycoemilia scoparia</name>
    <dbReference type="NCBI Taxonomy" id="417184"/>
    <lineage>
        <taxon>Eukaryota</taxon>
        <taxon>Fungi</taxon>
        <taxon>Fungi incertae sedis</taxon>
        <taxon>Zoopagomycota</taxon>
        <taxon>Kickxellomycotina</taxon>
        <taxon>Kickxellomycetes</taxon>
        <taxon>Kickxellales</taxon>
        <taxon>Kickxellaceae</taxon>
        <taxon>Mycoemilia</taxon>
    </lineage>
</organism>
<protein>
    <submittedName>
        <fullName evidence="2">Uncharacterized protein</fullName>
    </submittedName>
</protein>
<evidence type="ECO:0000313" key="3">
    <source>
        <dbReference type="Proteomes" id="UP001150538"/>
    </source>
</evidence>
<accession>A0A9W7ZWS6</accession>
<keyword evidence="1" id="KW-0732">Signal</keyword>
<keyword evidence="3" id="KW-1185">Reference proteome</keyword>
<dbReference type="EMBL" id="JANBPU010000210">
    <property type="protein sequence ID" value="KAJ1914229.1"/>
    <property type="molecule type" value="Genomic_DNA"/>
</dbReference>
<reference evidence="2" key="1">
    <citation type="submission" date="2022-07" db="EMBL/GenBank/DDBJ databases">
        <title>Phylogenomic reconstructions and comparative analyses of Kickxellomycotina fungi.</title>
        <authorList>
            <person name="Reynolds N.K."/>
            <person name="Stajich J.E."/>
            <person name="Barry K."/>
            <person name="Grigoriev I.V."/>
            <person name="Crous P."/>
            <person name="Smith M.E."/>
        </authorList>
    </citation>
    <scope>NUCLEOTIDE SEQUENCE</scope>
    <source>
        <strain evidence="2">NBRC 100468</strain>
    </source>
</reference>
<dbReference type="AlphaFoldDB" id="A0A9W7ZWS6"/>
<feature type="chain" id="PRO_5040921189" evidence="1">
    <location>
        <begin position="25"/>
        <end position="169"/>
    </location>
</feature>
<comment type="caution">
    <text evidence="2">The sequence shown here is derived from an EMBL/GenBank/DDBJ whole genome shotgun (WGS) entry which is preliminary data.</text>
</comment>
<dbReference type="Proteomes" id="UP001150538">
    <property type="component" value="Unassembled WGS sequence"/>
</dbReference>
<evidence type="ECO:0000313" key="2">
    <source>
        <dbReference type="EMBL" id="KAJ1914229.1"/>
    </source>
</evidence>
<proteinExistence type="predicted"/>
<feature type="signal peptide" evidence="1">
    <location>
        <begin position="1"/>
        <end position="24"/>
    </location>
</feature>
<sequence>MKLSLGSILVCSTVLLFSASVTNAKAVNYQQPGLDKRTYSSNTKSSSSLNSYALSIVSKKYDGKFQHVPEFDKFADQALQKHLVDPSRPTQTCLDCNSPEFVSSLEFYTCNIKKCGEVKSQIAKCIGKLENHLPDEICEYKYVAVAFTEDAGIVMAAKCDKNCPSGKVI</sequence>
<name>A0A9W7ZWS6_9FUNG</name>
<evidence type="ECO:0000256" key="1">
    <source>
        <dbReference type="SAM" id="SignalP"/>
    </source>
</evidence>